<keyword evidence="2 4" id="KW-0560">Oxidoreductase</keyword>
<dbReference type="PANTHER" id="PTHR10996">
    <property type="entry name" value="2-HYDROXYACID DEHYDROGENASE-RELATED"/>
    <property type="match status" value="1"/>
</dbReference>
<evidence type="ECO:0000313" key="7">
    <source>
        <dbReference type="EMBL" id="GGF36483.1"/>
    </source>
</evidence>
<dbReference type="AlphaFoldDB" id="A0A8J2YXI0"/>
<sequence>MTAFSSTRVFVACLLPDEAKAQFSERFDARFNAHGRTLTADELVADSAGAEALVVTATDRLDAATIARLPASVRLLATYSVGHEHIDTPAARERGLTVLYTPDVLSDACADTALLLMLGAARRVVESQALVRSGAWTGWTALQLLGRDVHGARLGILGMGRIGRAVAKRARGFDMVVHYHNRSRLSPEHEAGALYHPTLDTLLVESDFLCVACPSSPETRHLIDAARIARLPPGAIIVNIARGEVIDDQALIPALESGRIFAAGLDVFEGEPNIAPAYRTLPNVFSLPHIGSSTLETRVAMARLLAHGITAAFAGEPVPNRLA</sequence>
<dbReference type="InterPro" id="IPR006139">
    <property type="entry name" value="D-isomer_2_OHA_DH_cat_dom"/>
</dbReference>
<dbReference type="CDD" id="cd05301">
    <property type="entry name" value="GDH"/>
    <property type="match status" value="1"/>
</dbReference>
<dbReference type="Pfam" id="PF02826">
    <property type="entry name" value="2-Hacid_dh_C"/>
    <property type="match status" value="1"/>
</dbReference>
<dbReference type="GO" id="GO:0016618">
    <property type="term" value="F:hydroxypyruvate reductase [NAD(P)H] activity"/>
    <property type="evidence" value="ECO:0007669"/>
    <property type="project" value="TreeGrafter"/>
</dbReference>
<dbReference type="GO" id="GO:0051287">
    <property type="term" value="F:NAD binding"/>
    <property type="evidence" value="ECO:0007669"/>
    <property type="project" value="InterPro"/>
</dbReference>
<dbReference type="EMBL" id="BMJQ01000014">
    <property type="protein sequence ID" value="GGF36483.1"/>
    <property type="molecule type" value="Genomic_DNA"/>
</dbReference>
<dbReference type="RefSeq" id="WP_189050647.1">
    <property type="nucleotide sequence ID" value="NZ_BMJQ01000014.1"/>
</dbReference>
<keyword evidence="3" id="KW-0520">NAD</keyword>
<evidence type="ECO:0000259" key="5">
    <source>
        <dbReference type="Pfam" id="PF00389"/>
    </source>
</evidence>
<keyword evidence="8" id="KW-1185">Reference proteome</keyword>
<dbReference type="PROSITE" id="PS00065">
    <property type="entry name" value="D_2_HYDROXYACID_DH_1"/>
    <property type="match status" value="1"/>
</dbReference>
<comment type="similarity">
    <text evidence="1 4">Belongs to the D-isomer specific 2-hydroxyacid dehydrogenase family.</text>
</comment>
<dbReference type="InterPro" id="IPR036291">
    <property type="entry name" value="NAD(P)-bd_dom_sf"/>
</dbReference>
<reference evidence="7" key="1">
    <citation type="journal article" date="2014" name="Int. J. Syst. Evol. Microbiol.">
        <title>Complete genome sequence of Corynebacterium casei LMG S-19264T (=DSM 44701T), isolated from a smear-ripened cheese.</title>
        <authorList>
            <consortium name="US DOE Joint Genome Institute (JGI-PGF)"/>
            <person name="Walter F."/>
            <person name="Albersmeier A."/>
            <person name="Kalinowski J."/>
            <person name="Ruckert C."/>
        </authorList>
    </citation>
    <scope>NUCLEOTIDE SEQUENCE</scope>
    <source>
        <strain evidence="7">CGMCC 1.15725</strain>
    </source>
</reference>
<evidence type="ECO:0000256" key="3">
    <source>
        <dbReference type="ARBA" id="ARBA00023027"/>
    </source>
</evidence>
<dbReference type="Pfam" id="PF00389">
    <property type="entry name" value="2-Hacid_dh"/>
    <property type="match status" value="1"/>
</dbReference>
<dbReference type="PANTHER" id="PTHR10996:SF283">
    <property type="entry name" value="GLYOXYLATE_HYDROXYPYRUVATE REDUCTASE B"/>
    <property type="match status" value="1"/>
</dbReference>
<dbReference type="InterPro" id="IPR050223">
    <property type="entry name" value="D-isomer_2-hydroxyacid_DH"/>
</dbReference>
<dbReference type="InterPro" id="IPR029753">
    <property type="entry name" value="D-isomer_DH_CS"/>
</dbReference>
<name>A0A8J2YXI0_9PROT</name>
<evidence type="ECO:0000259" key="6">
    <source>
        <dbReference type="Pfam" id="PF02826"/>
    </source>
</evidence>
<dbReference type="InterPro" id="IPR006140">
    <property type="entry name" value="D-isomer_DH_NAD-bd"/>
</dbReference>
<dbReference type="Proteomes" id="UP000646365">
    <property type="component" value="Unassembled WGS sequence"/>
</dbReference>
<feature type="domain" description="D-isomer specific 2-hydroxyacid dehydrogenase catalytic" evidence="5">
    <location>
        <begin position="16"/>
        <end position="322"/>
    </location>
</feature>
<dbReference type="SUPFAM" id="SSF52283">
    <property type="entry name" value="Formate/glycerate dehydrogenase catalytic domain-like"/>
    <property type="match status" value="1"/>
</dbReference>
<comment type="caution">
    <text evidence="7">The sequence shown here is derived from an EMBL/GenBank/DDBJ whole genome shotgun (WGS) entry which is preliminary data.</text>
</comment>
<dbReference type="SUPFAM" id="SSF51735">
    <property type="entry name" value="NAD(P)-binding Rossmann-fold domains"/>
    <property type="match status" value="1"/>
</dbReference>
<accession>A0A8J2YXI0</accession>
<protein>
    <submittedName>
        <fullName evidence="7">D-glycerate dehydrogenase</fullName>
    </submittedName>
</protein>
<reference evidence="7" key="2">
    <citation type="submission" date="2020-09" db="EMBL/GenBank/DDBJ databases">
        <authorList>
            <person name="Sun Q."/>
            <person name="Zhou Y."/>
        </authorList>
    </citation>
    <scope>NUCLEOTIDE SEQUENCE</scope>
    <source>
        <strain evidence="7">CGMCC 1.15725</strain>
    </source>
</reference>
<evidence type="ECO:0000256" key="4">
    <source>
        <dbReference type="RuleBase" id="RU003719"/>
    </source>
</evidence>
<dbReference type="GO" id="GO:0030267">
    <property type="term" value="F:glyoxylate reductase (NADPH) activity"/>
    <property type="evidence" value="ECO:0007669"/>
    <property type="project" value="TreeGrafter"/>
</dbReference>
<feature type="domain" description="D-isomer specific 2-hydroxyacid dehydrogenase NAD-binding" evidence="6">
    <location>
        <begin position="115"/>
        <end position="291"/>
    </location>
</feature>
<dbReference type="InterPro" id="IPR029752">
    <property type="entry name" value="D-isomer_DH_CS1"/>
</dbReference>
<evidence type="ECO:0000256" key="2">
    <source>
        <dbReference type="ARBA" id="ARBA00023002"/>
    </source>
</evidence>
<evidence type="ECO:0000313" key="8">
    <source>
        <dbReference type="Proteomes" id="UP000646365"/>
    </source>
</evidence>
<dbReference type="Gene3D" id="3.40.50.720">
    <property type="entry name" value="NAD(P)-binding Rossmann-like Domain"/>
    <property type="match status" value="2"/>
</dbReference>
<proteinExistence type="inferred from homology"/>
<dbReference type="GO" id="GO:0005829">
    <property type="term" value="C:cytosol"/>
    <property type="evidence" value="ECO:0007669"/>
    <property type="project" value="TreeGrafter"/>
</dbReference>
<evidence type="ECO:0000256" key="1">
    <source>
        <dbReference type="ARBA" id="ARBA00005854"/>
    </source>
</evidence>
<dbReference type="PROSITE" id="PS00671">
    <property type="entry name" value="D_2_HYDROXYACID_DH_3"/>
    <property type="match status" value="1"/>
</dbReference>
<gene>
    <name evidence="7" type="ORF">GCM10011611_48680</name>
</gene>
<dbReference type="FunFam" id="3.40.50.720:FF:000203">
    <property type="entry name" value="D-3-phosphoglycerate dehydrogenase (SerA)"/>
    <property type="match status" value="1"/>
</dbReference>
<organism evidence="7 8">
    <name type="scientific">Aliidongia dinghuensis</name>
    <dbReference type="NCBI Taxonomy" id="1867774"/>
    <lineage>
        <taxon>Bacteria</taxon>
        <taxon>Pseudomonadati</taxon>
        <taxon>Pseudomonadota</taxon>
        <taxon>Alphaproteobacteria</taxon>
        <taxon>Rhodospirillales</taxon>
        <taxon>Dongiaceae</taxon>
        <taxon>Aliidongia</taxon>
    </lineage>
</organism>